<gene>
    <name evidence="3" type="ORF">EV690_0300</name>
</gene>
<evidence type="ECO:0000256" key="2">
    <source>
        <dbReference type="ARBA" id="ARBA00023239"/>
    </source>
</evidence>
<protein>
    <submittedName>
        <fullName evidence="3">CbiX protein</fullName>
    </submittedName>
</protein>
<accession>A0A4R1KGN6</accession>
<dbReference type="RefSeq" id="WP_165872625.1">
    <property type="nucleotide sequence ID" value="NZ_OU594967.1"/>
</dbReference>
<keyword evidence="4" id="KW-1185">Reference proteome</keyword>
<reference evidence="3 4" key="1">
    <citation type="submission" date="2019-03" db="EMBL/GenBank/DDBJ databases">
        <title>Genomic Encyclopedia of Type Strains, Phase IV (KMG-IV): sequencing the most valuable type-strain genomes for metagenomic binning, comparative biology and taxonomic classification.</title>
        <authorList>
            <person name="Goeker M."/>
        </authorList>
    </citation>
    <scope>NUCLEOTIDE SEQUENCE [LARGE SCALE GENOMIC DNA]</scope>
    <source>
        <strain evidence="3 4">DSM 18577</strain>
    </source>
</reference>
<comment type="caution">
    <text evidence="3">The sequence shown here is derived from an EMBL/GenBank/DDBJ whole genome shotgun (WGS) entry which is preliminary data.</text>
</comment>
<organism evidence="3 4">
    <name type="scientific">Celerinatantimonas diazotrophica</name>
    <dbReference type="NCBI Taxonomy" id="412034"/>
    <lineage>
        <taxon>Bacteria</taxon>
        <taxon>Pseudomonadati</taxon>
        <taxon>Pseudomonadota</taxon>
        <taxon>Gammaproteobacteria</taxon>
        <taxon>Celerinatantimonadaceae</taxon>
        <taxon>Celerinatantimonas</taxon>
    </lineage>
</organism>
<dbReference type="PANTHER" id="PTHR33542">
    <property type="entry name" value="SIROHYDROCHLORIN FERROCHELATASE, CHLOROPLASTIC"/>
    <property type="match status" value="1"/>
</dbReference>
<evidence type="ECO:0000313" key="3">
    <source>
        <dbReference type="EMBL" id="TCK63203.1"/>
    </source>
</evidence>
<dbReference type="Proteomes" id="UP000295565">
    <property type="component" value="Unassembled WGS sequence"/>
</dbReference>
<dbReference type="EMBL" id="SMGD01000003">
    <property type="protein sequence ID" value="TCK63203.1"/>
    <property type="molecule type" value="Genomic_DNA"/>
</dbReference>
<evidence type="ECO:0000256" key="1">
    <source>
        <dbReference type="ARBA" id="ARBA00022723"/>
    </source>
</evidence>
<dbReference type="CDD" id="cd03416">
    <property type="entry name" value="CbiX_SirB_N"/>
    <property type="match status" value="1"/>
</dbReference>
<dbReference type="AlphaFoldDB" id="A0A4R1KGN6"/>
<dbReference type="Pfam" id="PF01903">
    <property type="entry name" value="CbiX"/>
    <property type="match status" value="1"/>
</dbReference>
<dbReference type="PANTHER" id="PTHR33542:SF3">
    <property type="entry name" value="SIROHYDROCHLORIN FERROCHELATASE, CHLOROPLASTIC"/>
    <property type="match status" value="1"/>
</dbReference>
<keyword evidence="1" id="KW-0479">Metal-binding</keyword>
<proteinExistence type="predicted"/>
<evidence type="ECO:0000313" key="4">
    <source>
        <dbReference type="Proteomes" id="UP000295565"/>
    </source>
</evidence>
<dbReference type="InterPro" id="IPR002762">
    <property type="entry name" value="CbiX-like"/>
</dbReference>
<dbReference type="GO" id="GO:0016829">
    <property type="term" value="F:lyase activity"/>
    <property type="evidence" value="ECO:0007669"/>
    <property type="project" value="UniProtKB-KW"/>
</dbReference>
<dbReference type="GO" id="GO:0046872">
    <property type="term" value="F:metal ion binding"/>
    <property type="evidence" value="ECO:0007669"/>
    <property type="project" value="UniProtKB-KW"/>
</dbReference>
<dbReference type="Gene3D" id="3.40.50.1400">
    <property type="match status" value="1"/>
</dbReference>
<name>A0A4R1KGN6_9GAMM</name>
<sequence length="120" mass="13485">MSKAFVLVAHGSRKDESNHEIIAFTQQLQPALAGHFKTICHAFLELCEPDLHARLEQLITEGVHSVTLFPFFLAAGKHVRHDLPDLVAELKQKYPHCEFVLLEHLGKQSGLVKLIQEAVL</sequence>
<keyword evidence="2" id="KW-0456">Lyase</keyword>
<dbReference type="InterPro" id="IPR050963">
    <property type="entry name" value="Sirohydro_Cobaltochel/CbiX"/>
</dbReference>
<dbReference type="SUPFAM" id="SSF53800">
    <property type="entry name" value="Chelatase"/>
    <property type="match status" value="1"/>
</dbReference>